<dbReference type="InterPro" id="IPR017853">
    <property type="entry name" value="GH"/>
</dbReference>
<evidence type="ECO:0000256" key="1">
    <source>
        <dbReference type="SAM" id="MobiDB-lite"/>
    </source>
</evidence>
<gene>
    <name evidence="2" type="ORF">L6773_13645</name>
</gene>
<comment type="caution">
    <text evidence="2">The sequence shown here is derived from an EMBL/GenBank/DDBJ whole genome shotgun (WGS) entry which is preliminary data.</text>
</comment>
<accession>A0ABS9KFL0</accession>
<dbReference type="Pfam" id="PF14872">
    <property type="entry name" value="GHL5"/>
    <property type="match status" value="1"/>
</dbReference>
<dbReference type="EMBL" id="JAKLWS010000018">
    <property type="protein sequence ID" value="MCG2589617.1"/>
    <property type="molecule type" value="Genomic_DNA"/>
</dbReference>
<protein>
    <recommendedName>
        <fullName evidence="4">Alpha-amylase</fullName>
    </recommendedName>
</protein>
<dbReference type="SUPFAM" id="SSF51445">
    <property type="entry name" value="(Trans)glycosidases"/>
    <property type="match status" value="1"/>
</dbReference>
<dbReference type="Gene3D" id="3.20.20.80">
    <property type="entry name" value="Glycosidases"/>
    <property type="match status" value="1"/>
</dbReference>
<keyword evidence="3" id="KW-1185">Reference proteome</keyword>
<dbReference type="InterPro" id="IPR029457">
    <property type="entry name" value="GHL5"/>
</dbReference>
<reference evidence="2" key="1">
    <citation type="submission" date="2022-01" db="EMBL/GenBank/DDBJ databases">
        <authorList>
            <person name="Wang Y."/>
        </authorList>
    </citation>
    <scope>NUCLEOTIDE SEQUENCE</scope>
    <source>
        <strain evidence="2">WB101</strain>
    </source>
</reference>
<name>A0ABS9KFL0_9BACT</name>
<dbReference type="Proteomes" id="UP001165366">
    <property type="component" value="Unassembled WGS sequence"/>
</dbReference>
<proteinExistence type="predicted"/>
<evidence type="ECO:0000313" key="2">
    <source>
        <dbReference type="EMBL" id="MCG2589617.1"/>
    </source>
</evidence>
<evidence type="ECO:0008006" key="4">
    <source>
        <dbReference type="Google" id="ProtNLM"/>
    </source>
</evidence>
<evidence type="ECO:0000313" key="3">
    <source>
        <dbReference type="Proteomes" id="UP001165366"/>
    </source>
</evidence>
<organism evidence="2 3">
    <name type="scientific">Rhodohalobacter sulfatireducens</name>
    <dbReference type="NCBI Taxonomy" id="2911366"/>
    <lineage>
        <taxon>Bacteria</taxon>
        <taxon>Pseudomonadati</taxon>
        <taxon>Balneolota</taxon>
        <taxon>Balneolia</taxon>
        <taxon>Balneolales</taxon>
        <taxon>Balneolaceae</taxon>
        <taxon>Rhodohalobacter</taxon>
    </lineage>
</organism>
<dbReference type="RefSeq" id="WP_237854977.1">
    <property type="nucleotide sequence ID" value="NZ_JAKLWS010000018.1"/>
</dbReference>
<sequence>MNISVNQTKTDEFSQRIHQKTRKGVTSANAGLISKNLGAHVDGPETTFLIWHPKIKDAEKVYIEFYLPSIDLIFDKPEQHCNVTYYRFETTCINEFSLVVMNNLPTGNRDQFGAFYQFILQDEKGEETVVLDPMAWSMPYGIHAPAEVYDINKVLGNREDKEYFENLASSFLSLDDNRLGPSTNLLEIHTGTATMDGTLDSLAKRYKQIAAAVENGEDLSPDEKNLIGFDGVELMPVDPVIEHPEAHLFWNPIQTPEENGSEITLHLRKPNVMNWGYDVVIFGAAAVNPSILSTGRPHELLDLIETLHMFPTGPIKVVLDVVYGHADNQALDLLPDECFAGPNIYGQNLDFKHPLLRAMILEMQRRKMNWGFDGIRVDSAHDFKYYVEEQDEVYYDDDFLKEMSNVEQSVADVDYKPWMIFEDGRPWPRTDWELACTYRVITEKQKHPFQWSPMIFAYNTPYDYTYWVSKWWRIKEHFDYGEKWISGYANHDTMRRGIQADPKTVNVNFLLGNSLKMVMINAYNNPSTTLLMNSFLPGVPMDFVQALGNTPWSFFRNTDTEFAIKIAAEEAYFTEWQITDVEYRNSRFFKKLKNLGFRKLEDLRRFAKSLLNFVKITDYNPENIVELINQTKPAFNPEEWTLEKLNEYAWAWMGDIYEYCNADMQADYMDSKKANFNYQTRQFRLKNPWLNNNFQSSDFLKFREPVEGAVIYYGYRRNIDTGKEIVFLANMEGQSRQITPTKLDLPITNPGMWEAAIATPSVRAREIDQPIRLSISQGILFEKVF</sequence>
<reference evidence="2" key="2">
    <citation type="submission" date="2024-05" db="EMBL/GenBank/DDBJ databases">
        <title>Rhodohalobacter halophilus gen. nov., sp. nov., a moderately halophilic member of the family Balneolaceae.</title>
        <authorList>
            <person name="Xia J."/>
        </authorList>
    </citation>
    <scope>NUCLEOTIDE SEQUENCE</scope>
    <source>
        <strain evidence="2">WB101</strain>
    </source>
</reference>
<feature type="region of interest" description="Disordered" evidence="1">
    <location>
        <begin position="1"/>
        <end position="20"/>
    </location>
</feature>